<dbReference type="PANTHER" id="PTHR10157">
    <property type="entry name" value="DOPAMINE BETA HYDROXYLASE RELATED"/>
    <property type="match status" value="1"/>
</dbReference>
<evidence type="ECO:0000256" key="3">
    <source>
        <dbReference type="ARBA" id="ARBA00022729"/>
    </source>
</evidence>
<dbReference type="FunFam" id="2.60.120.230:FF:000001">
    <property type="entry name" value="Monooxygenase, DBH-like 1"/>
    <property type="match status" value="1"/>
</dbReference>
<sequence>MPLYSTIQTMDAALRLFVGLAVTLMIVGHTESAAVDAVTSEPFDFSEVLDSNGNYVLFWNFNSAHVTFEVHVQTTGWVGFGLSENGNMFPSDVVIGWVDDSGNAHFSDRHANGHRLPLKDKSQDWHLLQGSQDGAKTILKFQRKIDTCDPQDRTIPENTARVIYAYNDEDPVSDDAIHYHGSTRGTKSVSLLSSIQTPTNLPSDVKYIDILSRNYLLPPAKTTYHCFAFKMPDIGKHHMIKFEPIVTPGNEGHVHHFVLSRCNVSNPDDIDGIHGMCYDDRPKALPQCNEQILAWAVGGEAFYFPESVGFSMGGPEDGNLYVLEIHYDNPSQRSGVIDNSGIRLTLTSSLRAEEAGMLMIGDTVTFSQLIPPGRQNFVTVGMCNDKCIQESLESSNLTEINIFAIFQHSHLIGREIRTRHFRNGTEIEPLQNDPFYDFNFQETRKLPKVVKVRQGDSLSVDCVYDSTSRVGLTFGGLSTSDEMCLSFIYYYPKFPLSICTSRRTYNAVNSPPALAYHDLVSVDWSNQTEVAFIEEKIERSKIAGHCIRTDQPPNYFQDFDSTMYKQPFVAPQTVCTNRK</sequence>
<dbReference type="Gene3D" id="2.60.40.1210">
    <property type="entry name" value="Cellobiose dehydrogenase, cytochrome domain"/>
    <property type="match status" value="1"/>
</dbReference>
<name>A0A6G7GZX4_SINCO</name>
<dbReference type="PRINTS" id="PR00767">
    <property type="entry name" value="DBMONOXGNASE"/>
</dbReference>
<dbReference type="GO" id="GO:0005507">
    <property type="term" value="F:copper ion binding"/>
    <property type="evidence" value="ECO:0007669"/>
    <property type="project" value="InterPro"/>
</dbReference>
<accession>A0A6G7GZX4</accession>
<dbReference type="CDD" id="cd09631">
    <property type="entry name" value="DOMON_DOH"/>
    <property type="match status" value="1"/>
</dbReference>
<proteinExistence type="evidence at transcript level"/>
<dbReference type="Pfam" id="PF03351">
    <property type="entry name" value="DOMON"/>
    <property type="match status" value="1"/>
</dbReference>
<protein>
    <submittedName>
        <fullName evidence="8">Dopamine beta-hydroxylase</fullName>
    </submittedName>
</protein>
<dbReference type="GO" id="GO:0004500">
    <property type="term" value="F:dopamine beta-monooxygenase activity"/>
    <property type="evidence" value="ECO:0007669"/>
    <property type="project" value="InterPro"/>
</dbReference>
<evidence type="ECO:0000313" key="8">
    <source>
        <dbReference type="EMBL" id="QII19197.1"/>
    </source>
</evidence>
<dbReference type="InterPro" id="IPR045266">
    <property type="entry name" value="DOH_DOMON"/>
</dbReference>
<dbReference type="Pfam" id="PF01082">
    <property type="entry name" value="Cu2_monooxygen"/>
    <property type="match status" value="1"/>
</dbReference>
<dbReference type="GO" id="GO:0042420">
    <property type="term" value="P:dopamine catabolic process"/>
    <property type="evidence" value="ECO:0007669"/>
    <property type="project" value="TreeGrafter"/>
</dbReference>
<dbReference type="InterPro" id="IPR008977">
    <property type="entry name" value="PHM/PNGase_F_dom_sf"/>
</dbReference>
<dbReference type="AlphaFoldDB" id="A0A6G7GZX4"/>
<dbReference type="FunFam" id="2.60.40.1210:FF:000001">
    <property type="entry name" value="Monooxygenase, DBH-like 1, like"/>
    <property type="match status" value="1"/>
</dbReference>
<dbReference type="InterPro" id="IPR005018">
    <property type="entry name" value="DOMON_domain"/>
</dbReference>
<dbReference type="GO" id="GO:0042421">
    <property type="term" value="P:norepinephrine biosynthetic process"/>
    <property type="evidence" value="ECO:0007669"/>
    <property type="project" value="TreeGrafter"/>
</dbReference>
<dbReference type="InterPro" id="IPR036939">
    <property type="entry name" value="Cu2_ascorb_mOase_N_sf"/>
</dbReference>
<comment type="subcellular location">
    <subcellularLocation>
        <location evidence="1">Membrane</location>
    </subcellularLocation>
</comment>
<dbReference type="SUPFAM" id="SSF49344">
    <property type="entry name" value="CBD9-like"/>
    <property type="match status" value="1"/>
</dbReference>
<dbReference type="SMART" id="SM00664">
    <property type="entry name" value="DoH"/>
    <property type="match status" value="1"/>
</dbReference>
<keyword evidence="3" id="KW-0732">Signal</keyword>
<evidence type="ECO:0000256" key="2">
    <source>
        <dbReference type="ARBA" id="ARBA00010676"/>
    </source>
</evidence>
<evidence type="ECO:0000256" key="1">
    <source>
        <dbReference type="ARBA" id="ARBA00004370"/>
    </source>
</evidence>
<evidence type="ECO:0000259" key="7">
    <source>
        <dbReference type="PROSITE" id="PS50836"/>
    </source>
</evidence>
<dbReference type="InterPro" id="IPR000945">
    <property type="entry name" value="DBH-like"/>
</dbReference>
<dbReference type="Gene3D" id="2.60.120.230">
    <property type="match status" value="1"/>
</dbReference>
<keyword evidence="5" id="KW-1015">Disulfide bond</keyword>
<dbReference type="GO" id="GO:0006589">
    <property type="term" value="P:octopamine biosynthetic process"/>
    <property type="evidence" value="ECO:0007669"/>
    <property type="project" value="TreeGrafter"/>
</dbReference>
<evidence type="ECO:0000256" key="6">
    <source>
        <dbReference type="ARBA" id="ARBA00023180"/>
    </source>
</evidence>
<dbReference type="PROSITE" id="PS50836">
    <property type="entry name" value="DOMON"/>
    <property type="match status" value="1"/>
</dbReference>
<dbReference type="InterPro" id="IPR014784">
    <property type="entry name" value="Cu2_ascorb_mOase-like_C"/>
</dbReference>
<evidence type="ECO:0000256" key="5">
    <source>
        <dbReference type="ARBA" id="ARBA00023157"/>
    </source>
</evidence>
<dbReference type="InterPro" id="IPR028460">
    <property type="entry name" value="Tbh/DBH"/>
</dbReference>
<dbReference type="PANTHER" id="PTHR10157:SF23">
    <property type="entry name" value="MOXD1 HOMOLOG 1"/>
    <property type="match status" value="1"/>
</dbReference>
<dbReference type="SUPFAM" id="SSF49742">
    <property type="entry name" value="PHM/PNGase F"/>
    <property type="match status" value="2"/>
</dbReference>
<reference evidence="8" key="1">
    <citation type="submission" date="2019-10" db="EMBL/GenBank/DDBJ databases">
        <title>Growth regulation of dopamine beta-hydroxylase in bivalve (Sinonovacula constricta).</title>
        <authorList>
            <person name="Li Z."/>
            <person name="Peng X.M."/>
        </authorList>
    </citation>
    <scope>NUCLEOTIDE SEQUENCE</scope>
</reference>
<dbReference type="InterPro" id="IPR000323">
    <property type="entry name" value="Cu2_ascorb_mOase_N"/>
</dbReference>
<feature type="domain" description="DOMON" evidence="7">
    <location>
        <begin position="53"/>
        <end position="167"/>
    </location>
</feature>
<keyword evidence="6" id="KW-0325">Glycoprotein</keyword>
<evidence type="ECO:0000256" key="4">
    <source>
        <dbReference type="ARBA" id="ARBA00023136"/>
    </source>
</evidence>
<dbReference type="EMBL" id="MN560173">
    <property type="protein sequence ID" value="QII19197.1"/>
    <property type="molecule type" value="mRNA"/>
</dbReference>
<keyword evidence="4" id="KW-0472">Membrane</keyword>
<dbReference type="GO" id="GO:0030667">
    <property type="term" value="C:secretory granule membrane"/>
    <property type="evidence" value="ECO:0007669"/>
    <property type="project" value="TreeGrafter"/>
</dbReference>
<dbReference type="Gene3D" id="2.60.120.310">
    <property type="entry name" value="Copper type II, ascorbate-dependent monooxygenase, N-terminal domain"/>
    <property type="match status" value="1"/>
</dbReference>
<gene>
    <name evidence="8" type="primary">DBH-a</name>
</gene>
<dbReference type="InterPro" id="IPR024548">
    <property type="entry name" value="Cu2_monoox_C"/>
</dbReference>
<organism evidence="8">
    <name type="scientific">Sinonovacula constricta</name>
    <name type="common">Razor clam</name>
    <dbReference type="NCBI Taxonomy" id="98310"/>
    <lineage>
        <taxon>Eukaryota</taxon>
        <taxon>Metazoa</taxon>
        <taxon>Spiralia</taxon>
        <taxon>Lophotrochozoa</taxon>
        <taxon>Mollusca</taxon>
        <taxon>Bivalvia</taxon>
        <taxon>Autobranchia</taxon>
        <taxon>Heteroconchia</taxon>
        <taxon>Euheterodonta</taxon>
        <taxon>Imparidentia</taxon>
        <taxon>Neoheterodontei</taxon>
        <taxon>Cardiida</taxon>
        <taxon>Tellinoidea</taxon>
        <taxon>Solecurtidae</taxon>
        <taxon>Sinonovacula</taxon>
    </lineage>
</organism>
<dbReference type="Pfam" id="PF03712">
    <property type="entry name" value="Cu2_monoox_C"/>
    <property type="match status" value="1"/>
</dbReference>
<dbReference type="GO" id="GO:0005615">
    <property type="term" value="C:extracellular space"/>
    <property type="evidence" value="ECO:0007669"/>
    <property type="project" value="TreeGrafter"/>
</dbReference>
<comment type="similarity">
    <text evidence="2">Belongs to the copper type II ascorbate-dependent monooxygenase family.</text>
</comment>